<keyword evidence="1" id="KW-0805">Transcription regulation</keyword>
<name>A0ABS2N674_9BACI</name>
<protein>
    <recommendedName>
        <fullName evidence="1">Glycerol uptake operon antiterminator regulatory protein</fullName>
    </recommendedName>
</protein>
<dbReference type="PIRSF" id="PIRSF016897">
    <property type="entry name" value="GlpP"/>
    <property type="match status" value="1"/>
</dbReference>
<proteinExistence type="predicted"/>
<sequence>MEIATLLKNNRLIAAAPPENLENALNSNVSFIILMNGTLSFFIDHFKDNEKLSKPLFIHTDLMKGLNNDKEAFRFLASTIKPAGIVTTKNHMIRAAKKENFLTIMRVFLIDTNSLKLAIRNIKENKPDAVEVMPGIAPQIVKILKKEIEQPIILGGLIWNEKQIEKALKAGADGVSMSKEGMWNSLY</sequence>
<organism evidence="2 3">
    <name type="scientific">Aquibacillus albus</name>
    <dbReference type="NCBI Taxonomy" id="1168171"/>
    <lineage>
        <taxon>Bacteria</taxon>
        <taxon>Bacillati</taxon>
        <taxon>Bacillota</taxon>
        <taxon>Bacilli</taxon>
        <taxon>Bacillales</taxon>
        <taxon>Bacillaceae</taxon>
        <taxon>Aquibacillus</taxon>
    </lineage>
</organism>
<dbReference type="Proteomes" id="UP001296943">
    <property type="component" value="Unassembled WGS sequence"/>
</dbReference>
<keyword evidence="3" id="KW-1185">Reference proteome</keyword>
<dbReference type="Pfam" id="PF04309">
    <property type="entry name" value="G3P_antiterm"/>
    <property type="match status" value="1"/>
</dbReference>
<dbReference type="Gene3D" id="3.20.20.70">
    <property type="entry name" value="Aldolase class I"/>
    <property type="match status" value="1"/>
</dbReference>
<evidence type="ECO:0000313" key="2">
    <source>
        <dbReference type="EMBL" id="MBM7573654.1"/>
    </source>
</evidence>
<comment type="function">
    <text evidence="1">Regulates expression of the glpD operon. In the presence of glycerol 3-phosphate (G3P) causes antitermination of transcription of glpD at the inverted repeat of the leader region to enhance its transcription. Binds and stabilizes glpD leader mRNA.</text>
</comment>
<accession>A0ABS2N674</accession>
<gene>
    <name evidence="2" type="ORF">JOC48_004223</name>
</gene>
<dbReference type="SUPFAM" id="SSF110391">
    <property type="entry name" value="GlpP-like"/>
    <property type="match status" value="1"/>
</dbReference>
<dbReference type="InterPro" id="IPR013785">
    <property type="entry name" value="Aldolase_TIM"/>
</dbReference>
<keyword evidence="1" id="KW-0694">RNA-binding</keyword>
<reference evidence="2 3" key="1">
    <citation type="submission" date="2021-01" db="EMBL/GenBank/DDBJ databases">
        <title>Genomic Encyclopedia of Type Strains, Phase IV (KMG-IV): sequencing the most valuable type-strain genomes for metagenomic binning, comparative biology and taxonomic classification.</title>
        <authorList>
            <person name="Goeker M."/>
        </authorList>
    </citation>
    <scope>NUCLEOTIDE SEQUENCE [LARGE SCALE GENOMIC DNA]</scope>
    <source>
        <strain evidence="2 3">DSM 23711</strain>
    </source>
</reference>
<evidence type="ECO:0000313" key="3">
    <source>
        <dbReference type="Proteomes" id="UP001296943"/>
    </source>
</evidence>
<keyword evidence="1" id="KW-0804">Transcription</keyword>
<evidence type="ECO:0000256" key="1">
    <source>
        <dbReference type="PIRNR" id="PIRNR016897"/>
    </source>
</evidence>
<dbReference type="EMBL" id="JAFBDR010000041">
    <property type="protein sequence ID" value="MBM7573654.1"/>
    <property type="molecule type" value="Genomic_DNA"/>
</dbReference>
<dbReference type="PANTHER" id="PTHR35787:SF1">
    <property type="entry name" value="GLYCEROL UPTAKE OPERON ANTITERMINATOR REGULATORY PROTEIN"/>
    <property type="match status" value="1"/>
</dbReference>
<dbReference type="PANTHER" id="PTHR35787">
    <property type="entry name" value="GLYCEROL UPTAKE OPERON ANTITERMINATOR REGULATORY PROTEIN"/>
    <property type="match status" value="1"/>
</dbReference>
<dbReference type="CDD" id="cd00945">
    <property type="entry name" value="Aldolase_Class_I"/>
    <property type="match status" value="1"/>
</dbReference>
<comment type="caution">
    <text evidence="2">The sequence shown here is derived from an EMBL/GenBank/DDBJ whole genome shotgun (WGS) entry which is preliminary data.</text>
</comment>
<dbReference type="InterPro" id="IPR006699">
    <property type="entry name" value="GlpP"/>
</dbReference>
<keyword evidence="1" id="KW-0319">Glycerol metabolism</keyword>
<dbReference type="RefSeq" id="WP_204502288.1">
    <property type="nucleotide sequence ID" value="NZ_JAFBDR010000041.1"/>
</dbReference>